<dbReference type="InterPro" id="IPR036052">
    <property type="entry name" value="TrpB-like_PALP_sf"/>
</dbReference>
<sequence length="489" mass="54383">MPNDVKNISKQAPSAFYEDLESLLIEEMRKQPAKLDVRLKLAELYSQTRRVSDFIQHARLTQAFIKEPKKSDEWRRIVTMGRVLKPDEPLFTESHDDVIKFDGPQASNEAPTYSRIGDEARFKKPLQDLAEAYEEIRKDARFLAELDSEMMQSAGYASPLEPARRLSEHIGGAKIYLKRNDIGVRQSHIASAIVGQALLAKRMGKKTLVTASGNGHSGVLLAAVAARLGMNVVVFMSMEQMQIQRTNIFRMWLCGADVQEVDPKGRSGGDIRKAAFDHWARFASDTFLVMGLDAGPHPYPMMMLEFTSLVGRECRRQMYAHTKKAPDIIVARAGENADAIGLFPSFLKAPATRLVCVGAADTFEKEDDAASAKNLSIQQRLQPLSSSEQQRATKILEGLDYPSVAREQAWLKATGRIEYVKTQSVAAKKAISDLSRLEGIIPAIETAYTLAWAFQTAATMTRDQSIVVFMGESVEKNIWDIGKAMGVPL</sequence>
<reference evidence="14 15" key="1">
    <citation type="submission" date="2018-04" db="EMBL/GenBank/DDBJ databases">
        <title>Novel species isolated from glacier.</title>
        <authorList>
            <person name="Liu Q."/>
            <person name="Xin Y.-H."/>
        </authorList>
    </citation>
    <scope>NUCLEOTIDE SEQUENCE [LARGE SCALE GENOMIC DNA]</scope>
    <source>
        <strain evidence="14 15">GT1R17</strain>
    </source>
</reference>
<feature type="domain" description="Tryptophan synthase beta chain-like PALP" evidence="13">
    <location>
        <begin position="156"/>
        <end position="469"/>
    </location>
</feature>
<evidence type="ECO:0000256" key="4">
    <source>
        <dbReference type="ARBA" id="ARBA00009982"/>
    </source>
</evidence>
<comment type="cofactor">
    <cofactor evidence="1">
        <name>pyridoxal 5'-phosphate</name>
        <dbReference type="ChEBI" id="CHEBI:597326"/>
    </cofactor>
</comment>
<accession>A0A2T5MG57</accession>
<organism evidence="14 15">
    <name type="scientific">Stenotrophobium rhamnosiphilum</name>
    <dbReference type="NCBI Taxonomy" id="2029166"/>
    <lineage>
        <taxon>Bacteria</taxon>
        <taxon>Pseudomonadati</taxon>
        <taxon>Pseudomonadota</taxon>
        <taxon>Gammaproteobacteria</taxon>
        <taxon>Nevskiales</taxon>
        <taxon>Nevskiaceae</taxon>
        <taxon>Stenotrophobium</taxon>
    </lineage>
</organism>
<evidence type="ECO:0000256" key="6">
    <source>
        <dbReference type="ARBA" id="ARBA00012043"/>
    </source>
</evidence>
<dbReference type="GO" id="GO:0004834">
    <property type="term" value="F:tryptophan synthase activity"/>
    <property type="evidence" value="ECO:0007669"/>
    <property type="project" value="UniProtKB-EC"/>
</dbReference>
<gene>
    <name evidence="14" type="ORF">CJD38_09575</name>
</gene>
<keyword evidence="7" id="KW-0028">Amino-acid biosynthesis</keyword>
<evidence type="ECO:0000256" key="5">
    <source>
        <dbReference type="ARBA" id="ARBA00011270"/>
    </source>
</evidence>
<evidence type="ECO:0000259" key="13">
    <source>
        <dbReference type="Pfam" id="PF00291"/>
    </source>
</evidence>
<dbReference type="RefSeq" id="WP_107940111.1">
    <property type="nucleotide sequence ID" value="NZ_QANS01000003.1"/>
</dbReference>
<evidence type="ECO:0000256" key="7">
    <source>
        <dbReference type="ARBA" id="ARBA00022605"/>
    </source>
</evidence>
<dbReference type="Gene3D" id="3.40.50.1100">
    <property type="match status" value="2"/>
</dbReference>
<evidence type="ECO:0000256" key="11">
    <source>
        <dbReference type="ARBA" id="ARBA00023239"/>
    </source>
</evidence>
<keyword evidence="11" id="KW-0456">Lyase</keyword>
<comment type="function">
    <text evidence="2">The beta subunit is responsible for the synthesis of L-tryptophan from indole and L-serine.</text>
</comment>
<comment type="subunit">
    <text evidence="5">Tetramer of two alpha and two beta chains.</text>
</comment>
<protein>
    <recommendedName>
        <fullName evidence="6">tryptophan synthase</fullName>
        <ecNumber evidence="6">4.2.1.20</ecNumber>
    </recommendedName>
</protein>
<keyword evidence="8" id="KW-0822">Tryptophan biosynthesis</keyword>
<comment type="catalytic activity">
    <reaction evidence="12">
        <text>(1S,2R)-1-C-(indol-3-yl)glycerol 3-phosphate + L-serine = D-glyceraldehyde 3-phosphate + L-tryptophan + H2O</text>
        <dbReference type="Rhea" id="RHEA:10532"/>
        <dbReference type="ChEBI" id="CHEBI:15377"/>
        <dbReference type="ChEBI" id="CHEBI:33384"/>
        <dbReference type="ChEBI" id="CHEBI:57912"/>
        <dbReference type="ChEBI" id="CHEBI:58866"/>
        <dbReference type="ChEBI" id="CHEBI:59776"/>
        <dbReference type="EC" id="4.2.1.20"/>
    </reaction>
</comment>
<comment type="similarity">
    <text evidence="4">Belongs to the TrpB family.</text>
</comment>
<evidence type="ECO:0000313" key="15">
    <source>
        <dbReference type="Proteomes" id="UP000244248"/>
    </source>
</evidence>
<dbReference type="GO" id="GO:0005737">
    <property type="term" value="C:cytoplasm"/>
    <property type="evidence" value="ECO:0007669"/>
    <property type="project" value="TreeGrafter"/>
</dbReference>
<dbReference type="Pfam" id="PF00291">
    <property type="entry name" value="PALP"/>
    <property type="match status" value="1"/>
</dbReference>
<dbReference type="EC" id="4.2.1.20" evidence="6"/>
<dbReference type="InterPro" id="IPR023026">
    <property type="entry name" value="Trp_synth_beta/beta-like"/>
</dbReference>
<keyword evidence="10" id="KW-0057">Aromatic amino acid biosynthesis</keyword>
<evidence type="ECO:0000256" key="8">
    <source>
        <dbReference type="ARBA" id="ARBA00022822"/>
    </source>
</evidence>
<evidence type="ECO:0000256" key="3">
    <source>
        <dbReference type="ARBA" id="ARBA00004733"/>
    </source>
</evidence>
<evidence type="ECO:0000256" key="1">
    <source>
        <dbReference type="ARBA" id="ARBA00001933"/>
    </source>
</evidence>
<dbReference type="PANTHER" id="PTHR48077:SF3">
    <property type="entry name" value="TRYPTOPHAN SYNTHASE"/>
    <property type="match status" value="1"/>
</dbReference>
<proteinExistence type="inferred from homology"/>
<evidence type="ECO:0000313" key="14">
    <source>
        <dbReference type="EMBL" id="PTU31567.1"/>
    </source>
</evidence>
<dbReference type="AlphaFoldDB" id="A0A2T5MG57"/>
<dbReference type="PANTHER" id="PTHR48077">
    <property type="entry name" value="TRYPTOPHAN SYNTHASE-RELATED"/>
    <property type="match status" value="1"/>
</dbReference>
<evidence type="ECO:0000256" key="9">
    <source>
        <dbReference type="ARBA" id="ARBA00022898"/>
    </source>
</evidence>
<keyword evidence="9" id="KW-0663">Pyridoxal phosphate</keyword>
<dbReference type="OrthoDB" id="7055497at2"/>
<name>A0A2T5MG57_9GAMM</name>
<keyword evidence="15" id="KW-1185">Reference proteome</keyword>
<comment type="pathway">
    <text evidence="3">Amino-acid biosynthesis; L-tryptophan biosynthesis; L-tryptophan from chorismate: step 5/5.</text>
</comment>
<dbReference type="EMBL" id="QANS01000003">
    <property type="protein sequence ID" value="PTU31567.1"/>
    <property type="molecule type" value="Genomic_DNA"/>
</dbReference>
<evidence type="ECO:0000256" key="10">
    <source>
        <dbReference type="ARBA" id="ARBA00023141"/>
    </source>
</evidence>
<comment type="caution">
    <text evidence="14">The sequence shown here is derived from an EMBL/GenBank/DDBJ whole genome shotgun (WGS) entry which is preliminary data.</text>
</comment>
<evidence type="ECO:0000256" key="2">
    <source>
        <dbReference type="ARBA" id="ARBA00002786"/>
    </source>
</evidence>
<dbReference type="InterPro" id="IPR001926">
    <property type="entry name" value="TrpB-like_PALP"/>
</dbReference>
<evidence type="ECO:0000256" key="12">
    <source>
        <dbReference type="ARBA" id="ARBA00049047"/>
    </source>
</evidence>
<dbReference type="SUPFAM" id="SSF53686">
    <property type="entry name" value="Tryptophan synthase beta subunit-like PLP-dependent enzymes"/>
    <property type="match status" value="1"/>
</dbReference>
<dbReference type="Proteomes" id="UP000244248">
    <property type="component" value="Unassembled WGS sequence"/>
</dbReference>